<keyword evidence="3" id="KW-1185">Reference proteome</keyword>
<feature type="compositionally biased region" description="Basic and acidic residues" evidence="1">
    <location>
        <begin position="1"/>
        <end position="29"/>
    </location>
</feature>
<name>A0A6L5XM43_9BACT</name>
<feature type="region of interest" description="Disordered" evidence="1">
    <location>
        <begin position="1"/>
        <end position="43"/>
    </location>
</feature>
<reference evidence="2 3" key="1">
    <citation type="submission" date="2019-09" db="EMBL/GenBank/DDBJ databases">
        <title>In-depth cultivation of the pig gut microbiome towards novel bacterial diversity and tailored functional studies.</title>
        <authorList>
            <person name="Wylensek D."/>
            <person name="Hitch T.C.A."/>
            <person name="Clavel T."/>
        </authorList>
    </citation>
    <scope>NUCLEOTIDE SEQUENCE [LARGE SCALE GENOMIC DNA]</scope>
    <source>
        <strain evidence="2 3">PG-178-WT-4</strain>
    </source>
</reference>
<dbReference type="Proteomes" id="UP000477488">
    <property type="component" value="Unassembled WGS sequence"/>
</dbReference>
<evidence type="ECO:0000313" key="2">
    <source>
        <dbReference type="EMBL" id="MSS28226.1"/>
    </source>
</evidence>
<comment type="caution">
    <text evidence="2">The sequence shown here is derived from an EMBL/GenBank/DDBJ whole genome shotgun (WGS) entry which is preliminary data.</text>
</comment>
<protein>
    <submittedName>
        <fullName evidence="2">Uncharacterized protein</fullName>
    </submittedName>
</protein>
<dbReference type="AlphaFoldDB" id="A0A6L5XM43"/>
<evidence type="ECO:0000256" key="1">
    <source>
        <dbReference type="SAM" id="MobiDB-lite"/>
    </source>
</evidence>
<accession>A0A6L5XM43</accession>
<sequence length="86" mass="9596">MRPCRRNEAGQHRNGEHRQTQIQSRDDAGNIRVGNTPGRKNEGEIFFQRGLFRGRAIPPESGQPGTETGTEFRQVLTGFTGDSQKA</sequence>
<evidence type="ECO:0000313" key="3">
    <source>
        <dbReference type="Proteomes" id="UP000477488"/>
    </source>
</evidence>
<dbReference type="EMBL" id="VUMH01000008">
    <property type="protein sequence ID" value="MSS28226.1"/>
    <property type="molecule type" value="Genomic_DNA"/>
</dbReference>
<organism evidence="2 3">
    <name type="scientific">Desulfovibrio porci</name>
    <dbReference type="NCBI Taxonomy" id="2605782"/>
    <lineage>
        <taxon>Bacteria</taxon>
        <taxon>Pseudomonadati</taxon>
        <taxon>Thermodesulfobacteriota</taxon>
        <taxon>Desulfovibrionia</taxon>
        <taxon>Desulfovibrionales</taxon>
        <taxon>Desulfovibrionaceae</taxon>
        <taxon>Desulfovibrio</taxon>
    </lineage>
</organism>
<gene>
    <name evidence="2" type="ORF">FYJ44_09305</name>
</gene>
<proteinExistence type="predicted"/>